<accession>A0A8T4LGL5</accession>
<name>A0A8T4LGL5_9ARCH</name>
<keyword evidence="1" id="KW-0547">Nucleotide-binding</keyword>
<evidence type="ECO:0000256" key="2">
    <source>
        <dbReference type="ARBA" id="ARBA00022840"/>
    </source>
</evidence>
<proteinExistence type="predicted"/>
<sequence>MANTKGLLLLSGGFDSPVAGLLAQRQGIEVHALHFTAHPMFGMQSLPKAKALAEKIQAKTFTTIDIGPMLSQFARDANHKYYFVFMKRLFLRISETIANENKCEMIITGENLGQVSSQTLSNIAAIAPATKLSVMRPLLCLDKQEIIDLSKKFGTHDLSIGPEVCDALGPKKPATVCTVEKIEIEEKKIPLEKLLVDAFKTKKAGF</sequence>
<dbReference type="GO" id="GO:0004810">
    <property type="term" value="F:CCA tRNA nucleotidyltransferase activity"/>
    <property type="evidence" value="ECO:0007669"/>
    <property type="project" value="InterPro"/>
</dbReference>
<dbReference type="InterPro" id="IPR020536">
    <property type="entry name" value="ThiI_AANH"/>
</dbReference>
<dbReference type="InterPro" id="IPR014729">
    <property type="entry name" value="Rossmann-like_a/b/a_fold"/>
</dbReference>
<evidence type="ECO:0000256" key="1">
    <source>
        <dbReference type="ARBA" id="ARBA00022741"/>
    </source>
</evidence>
<dbReference type="AlphaFoldDB" id="A0A8T4LGL5"/>
<dbReference type="Gene3D" id="3.40.50.620">
    <property type="entry name" value="HUPs"/>
    <property type="match status" value="1"/>
</dbReference>
<keyword evidence="4" id="KW-0436">Ligase</keyword>
<reference evidence="4" key="2">
    <citation type="submission" date="2021-05" db="EMBL/GenBank/DDBJ databases">
        <title>Protein family content uncovers lineage relationships and bacterial pathway maintenance mechanisms in DPANN archaea.</title>
        <authorList>
            <person name="Castelle C.J."/>
            <person name="Meheust R."/>
            <person name="Jaffe A.L."/>
            <person name="Seitz K."/>
            <person name="Gong X."/>
            <person name="Baker B.J."/>
            <person name="Banfield J.F."/>
        </authorList>
    </citation>
    <scope>NUCLEOTIDE SEQUENCE</scope>
    <source>
        <strain evidence="4">RIFCSPLOWO2_01_FULL_AR10_48_17</strain>
    </source>
</reference>
<dbReference type="PANTHER" id="PTHR43209:SF1">
    <property type="entry name" value="TRNA SULFURTRANSFERASE"/>
    <property type="match status" value="1"/>
</dbReference>
<dbReference type="Proteomes" id="UP000675968">
    <property type="component" value="Unassembled WGS sequence"/>
</dbReference>
<comment type="caution">
    <text evidence="4">The sequence shown here is derived from an EMBL/GenBank/DDBJ whole genome shotgun (WGS) entry which is preliminary data.</text>
</comment>
<dbReference type="EMBL" id="JAGVWC010000012">
    <property type="protein sequence ID" value="MBS3062046.1"/>
    <property type="molecule type" value="Genomic_DNA"/>
</dbReference>
<protein>
    <submittedName>
        <fullName evidence="4">7-cyano-7-deazaguanine synthase</fullName>
        <ecNumber evidence="4">6.3.4.20</ecNumber>
    </submittedName>
</protein>
<keyword evidence="2" id="KW-0067">ATP-binding</keyword>
<dbReference type="GO" id="GO:0002937">
    <property type="term" value="P:tRNA 4-thiouridine biosynthesis"/>
    <property type="evidence" value="ECO:0007669"/>
    <property type="project" value="TreeGrafter"/>
</dbReference>
<evidence type="ECO:0000259" key="3">
    <source>
        <dbReference type="Pfam" id="PF02568"/>
    </source>
</evidence>
<organism evidence="4 5">
    <name type="scientific">Candidatus Iainarchaeum sp</name>
    <dbReference type="NCBI Taxonomy" id="3101447"/>
    <lineage>
        <taxon>Archaea</taxon>
        <taxon>Candidatus Iainarchaeota</taxon>
        <taxon>Candidatus Iainarchaeia</taxon>
        <taxon>Candidatus Iainarchaeales</taxon>
        <taxon>Candidatus Iainarchaeaceae</taxon>
        <taxon>Candidatus Iainarchaeum</taxon>
    </lineage>
</organism>
<reference evidence="4" key="1">
    <citation type="submission" date="2021-03" db="EMBL/GenBank/DDBJ databases">
        <authorList>
            <person name="Jaffe A."/>
        </authorList>
    </citation>
    <scope>NUCLEOTIDE SEQUENCE</scope>
    <source>
        <strain evidence="4">RIFCSPLOWO2_01_FULL_AR10_48_17</strain>
    </source>
</reference>
<feature type="domain" description="Thil AANH" evidence="3">
    <location>
        <begin position="4"/>
        <end position="189"/>
    </location>
</feature>
<gene>
    <name evidence="4" type="ORF">J4215_05685</name>
</gene>
<dbReference type="PANTHER" id="PTHR43209">
    <property type="entry name" value="TRNA SULFURTRANSFERASE"/>
    <property type="match status" value="1"/>
</dbReference>
<evidence type="ECO:0000313" key="4">
    <source>
        <dbReference type="EMBL" id="MBS3062046.1"/>
    </source>
</evidence>
<dbReference type="Pfam" id="PF02568">
    <property type="entry name" value="ThiI"/>
    <property type="match status" value="1"/>
</dbReference>
<dbReference type="EC" id="6.3.4.20" evidence="4"/>
<dbReference type="SUPFAM" id="SSF52402">
    <property type="entry name" value="Adenine nucleotide alpha hydrolases-like"/>
    <property type="match status" value="1"/>
</dbReference>
<dbReference type="GO" id="GO:0016874">
    <property type="term" value="F:ligase activity"/>
    <property type="evidence" value="ECO:0007669"/>
    <property type="project" value="UniProtKB-KW"/>
</dbReference>
<dbReference type="GO" id="GO:0005524">
    <property type="term" value="F:ATP binding"/>
    <property type="evidence" value="ECO:0007669"/>
    <property type="project" value="UniProtKB-KW"/>
</dbReference>
<dbReference type="GO" id="GO:0005829">
    <property type="term" value="C:cytosol"/>
    <property type="evidence" value="ECO:0007669"/>
    <property type="project" value="TreeGrafter"/>
</dbReference>
<evidence type="ECO:0000313" key="5">
    <source>
        <dbReference type="Proteomes" id="UP000675968"/>
    </source>
</evidence>
<dbReference type="InterPro" id="IPR050102">
    <property type="entry name" value="tRNA_sulfurtransferase_ThiI"/>
</dbReference>
<dbReference type="GO" id="GO:0052837">
    <property type="term" value="P:thiazole biosynthetic process"/>
    <property type="evidence" value="ECO:0007669"/>
    <property type="project" value="TreeGrafter"/>
</dbReference>